<dbReference type="OrthoDB" id="117298at2157"/>
<evidence type="ECO:0000313" key="3">
    <source>
        <dbReference type="Proteomes" id="UP000006565"/>
    </source>
</evidence>
<dbReference type="AlphaFoldDB" id="E1REC3"/>
<dbReference type="Proteomes" id="UP000006565">
    <property type="component" value="Chromosome"/>
</dbReference>
<proteinExistence type="predicted"/>
<evidence type="ECO:0000256" key="1">
    <source>
        <dbReference type="SAM" id="MobiDB-lite"/>
    </source>
</evidence>
<evidence type="ECO:0000313" key="2">
    <source>
        <dbReference type="EMBL" id="ADN36086.1"/>
    </source>
</evidence>
<dbReference type="EMBL" id="CP002117">
    <property type="protein sequence ID" value="ADN36086.1"/>
    <property type="molecule type" value="Genomic_DNA"/>
</dbReference>
<dbReference type="HOGENOM" id="CLU_1648328_0_0_2"/>
<dbReference type="STRING" id="679926.Mpet_1326"/>
<accession>E1REC3</accession>
<organism evidence="2 3">
    <name type="scientific">Methanolacinia petrolearia (strain DSM 11571 / OCM 486 / SEBR 4847)</name>
    <name type="common">Methanoplanus petrolearius</name>
    <dbReference type="NCBI Taxonomy" id="679926"/>
    <lineage>
        <taxon>Archaea</taxon>
        <taxon>Methanobacteriati</taxon>
        <taxon>Methanobacteriota</taxon>
        <taxon>Stenosarchaea group</taxon>
        <taxon>Methanomicrobia</taxon>
        <taxon>Methanomicrobiales</taxon>
        <taxon>Methanomicrobiaceae</taxon>
        <taxon>Methanolacinia</taxon>
    </lineage>
</organism>
<protein>
    <submittedName>
        <fullName evidence="2">Uncharacterized protein</fullName>
    </submittedName>
</protein>
<reference evidence="2 3" key="1">
    <citation type="journal article" date="2010" name="Stand. Genomic Sci.">
        <title>Complete genome sequence of Methanoplanus petrolearius type strain (SEBR 4847).</title>
        <authorList>
            <person name="Brambilla E."/>
            <person name="Djao O.D."/>
            <person name="Daligault H."/>
            <person name="Lapidus A."/>
            <person name="Lucas S."/>
            <person name="Hammon N."/>
            <person name="Nolan M."/>
            <person name="Tice H."/>
            <person name="Cheng J.F."/>
            <person name="Han C."/>
            <person name="Tapia R."/>
            <person name="Goodwin L."/>
            <person name="Pitluck S."/>
            <person name="Liolios K."/>
            <person name="Ivanova N."/>
            <person name="Mavromatis K."/>
            <person name="Mikhailova N."/>
            <person name="Pati A."/>
            <person name="Chen A."/>
            <person name="Palaniappan K."/>
            <person name="Land M."/>
            <person name="Hauser L."/>
            <person name="Chang Y.J."/>
            <person name="Jeffries C.D."/>
            <person name="Rohde M."/>
            <person name="Spring S."/>
            <person name="Sikorski J."/>
            <person name="Goker M."/>
            <person name="Woyke T."/>
            <person name="Bristow J."/>
            <person name="Eisen J.A."/>
            <person name="Markowitz V."/>
            <person name="Hugenholtz P."/>
            <person name="Kyrpides N.C."/>
            <person name="Klenk H.P."/>
        </authorList>
    </citation>
    <scope>NUCLEOTIDE SEQUENCE [LARGE SCALE GENOMIC DNA]</scope>
    <source>
        <strain evidence="3">DSM 11571 / OCM 486 / SEBR 4847</strain>
    </source>
</reference>
<dbReference type="eggNOG" id="arCOG07676">
    <property type="taxonomic scope" value="Archaea"/>
</dbReference>
<feature type="compositionally biased region" description="Low complexity" evidence="1">
    <location>
        <begin position="27"/>
        <end position="47"/>
    </location>
</feature>
<gene>
    <name evidence="2" type="ordered locus">Mpet_1326</name>
</gene>
<dbReference type="KEGG" id="mpi:Mpet_1326"/>
<keyword evidence="3" id="KW-1185">Reference proteome</keyword>
<sequence length="160" mass="17094" precursor="true">MRVVFILLVIMSAMTFCAACTGTDSGPAEGTTAATTEPTVTAEATTGQPTDMIPEPTTLPDNKYQVNVQVNKDPVYGTITAIFRGGLGQNFIQSIVVDVYYPDGSHESKELGNAVGDQVEFPGNQKIQDRVKVTVNFMGVIGSYVIYDSLVPEKAVIPNS</sequence>
<feature type="region of interest" description="Disordered" evidence="1">
    <location>
        <begin position="27"/>
        <end position="51"/>
    </location>
</feature>
<name>E1REC3_METP4</name>